<dbReference type="Proteomes" id="UP000321419">
    <property type="component" value="Unassembled WGS sequence"/>
</dbReference>
<dbReference type="EMBL" id="BJUM01000002">
    <property type="protein sequence ID" value="GEK53428.1"/>
    <property type="molecule type" value="Genomic_DNA"/>
</dbReference>
<dbReference type="GO" id="GO:0043683">
    <property type="term" value="P:type IV pilus assembly"/>
    <property type="evidence" value="ECO:0007669"/>
    <property type="project" value="InterPro"/>
</dbReference>
<dbReference type="OrthoDB" id="5296638at2"/>
<dbReference type="RefSeq" id="WP_089348223.1">
    <property type="nucleotide sequence ID" value="NZ_BJUM01000002.1"/>
</dbReference>
<keyword evidence="2" id="KW-0812">Transmembrane</keyword>
<keyword evidence="1" id="KW-0488">Methylation</keyword>
<dbReference type="NCBIfam" id="TIGR02532">
    <property type="entry name" value="IV_pilin_GFxxxE"/>
    <property type="match status" value="1"/>
</dbReference>
<dbReference type="InterPro" id="IPR045584">
    <property type="entry name" value="Pilin-like"/>
</dbReference>
<feature type="transmembrane region" description="Helical" evidence="2">
    <location>
        <begin position="7"/>
        <end position="28"/>
    </location>
</feature>
<gene>
    <name evidence="3" type="primary">pilE</name>
    <name evidence="3" type="ORF">PES01_02730</name>
</gene>
<dbReference type="PRINTS" id="PR00813">
    <property type="entry name" value="BCTERIALGSPG"/>
</dbReference>
<dbReference type="InterPro" id="IPR012902">
    <property type="entry name" value="N_methyl_site"/>
</dbReference>
<dbReference type="Gene3D" id="3.30.700.10">
    <property type="entry name" value="Glycoprotein, Type 4 Pilin"/>
    <property type="match status" value="1"/>
</dbReference>
<evidence type="ECO:0000256" key="2">
    <source>
        <dbReference type="SAM" id="Phobius"/>
    </source>
</evidence>
<evidence type="ECO:0000256" key="1">
    <source>
        <dbReference type="ARBA" id="ARBA00022481"/>
    </source>
</evidence>
<keyword evidence="4" id="KW-1185">Reference proteome</keyword>
<evidence type="ECO:0000313" key="4">
    <source>
        <dbReference type="Proteomes" id="UP000321419"/>
    </source>
</evidence>
<sequence>MIKKQRGFTLIELMIAVAIVGILAAIALPNYTEYVKRASRAEAVAALLDAANKEEQYFVDNREYTEEFTDLGLQSKTENKHFELTIKVMNKNAFTITAKPVAGPVEGDGDCTALSITDIGTKGAQGAKTNKGADIDYCWGR</sequence>
<keyword evidence="2" id="KW-1133">Transmembrane helix</keyword>
<name>A0A510XQX7_9GAMM</name>
<proteinExistence type="predicted"/>
<keyword evidence="2" id="KW-0472">Membrane</keyword>
<protein>
    <submittedName>
        <fullName evidence="3">Type IV minor pilin protein PilE</fullName>
    </submittedName>
</protein>
<evidence type="ECO:0000313" key="3">
    <source>
        <dbReference type="EMBL" id="GEK53428.1"/>
    </source>
</evidence>
<dbReference type="PROSITE" id="PS00409">
    <property type="entry name" value="PROKAR_NTER_METHYL"/>
    <property type="match status" value="1"/>
</dbReference>
<dbReference type="GO" id="GO:0015627">
    <property type="term" value="C:type II protein secretion system complex"/>
    <property type="evidence" value="ECO:0007669"/>
    <property type="project" value="InterPro"/>
</dbReference>
<reference evidence="3 4" key="1">
    <citation type="submission" date="2019-07" db="EMBL/GenBank/DDBJ databases">
        <title>Whole genome shotgun sequence of Pseudoalteromonas espejiana NBRC 102222.</title>
        <authorList>
            <person name="Hosoyama A."/>
            <person name="Uohara A."/>
            <person name="Ohji S."/>
            <person name="Ichikawa N."/>
        </authorList>
    </citation>
    <scope>NUCLEOTIDE SEQUENCE [LARGE SCALE GENOMIC DNA]</scope>
    <source>
        <strain evidence="3 4">NBRC 102222</strain>
    </source>
</reference>
<dbReference type="GO" id="GO:0015628">
    <property type="term" value="P:protein secretion by the type II secretion system"/>
    <property type="evidence" value="ECO:0007669"/>
    <property type="project" value="InterPro"/>
</dbReference>
<dbReference type="Pfam" id="PF16732">
    <property type="entry name" value="ComP_DUS"/>
    <property type="match status" value="1"/>
</dbReference>
<dbReference type="AlphaFoldDB" id="A0A510XQX7"/>
<dbReference type="PANTHER" id="PTHR30093">
    <property type="entry name" value="GENERAL SECRETION PATHWAY PROTEIN G"/>
    <property type="match status" value="1"/>
</dbReference>
<dbReference type="InterPro" id="IPR031982">
    <property type="entry name" value="PilE-like"/>
</dbReference>
<dbReference type="InterPro" id="IPR000983">
    <property type="entry name" value="Bac_GSPG_pilin"/>
</dbReference>
<dbReference type="SUPFAM" id="SSF54523">
    <property type="entry name" value="Pili subunits"/>
    <property type="match status" value="1"/>
</dbReference>
<dbReference type="Pfam" id="PF07963">
    <property type="entry name" value="N_methyl"/>
    <property type="match status" value="1"/>
</dbReference>
<accession>A0A510XQX7</accession>
<organism evidence="3 4">
    <name type="scientific">Pseudoalteromonas espejiana</name>
    <dbReference type="NCBI Taxonomy" id="28107"/>
    <lineage>
        <taxon>Bacteria</taxon>
        <taxon>Pseudomonadati</taxon>
        <taxon>Pseudomonadota</taxon>
        <taxon>Gammaproteobacteria</taxon>
        <taxon>Alteromonadales</taxon>
        <taxon>Pseudoalteromonadaceae</taxon>
        <taxon>Pseudoalteromonas</taxon>
    </lineage>
</organism>
<comment type="caution">
    <text evidence="3">The sequence shown here is derived from an EMBL/GenBank/DDBJ whole genome shotgun (WGS) entry which is preliminary data.</text>
</comment>
<dbReference type="PANTHER" id="PTHR30093:SF47">
    <property type="entry name" value="TYPE IV PILUS NON-CORE MINOR PILIN PILE"/>
    <property type="match status" value="1"/>
</dbReference>